<sequence>MKNHRELAEHAHQQHANDADEFVVETINFQSLQDYQSWKLASEESDVISRFTAKSETTEFGRTTYLRCHCSFRAGSVPAKTKKSVEHCTAYMNVREKTDGVTVEHCLTHIGHEARPSQLRLDNNAEQFIVSLLRDGLTIRQVYNKRRVDANLQSNGIQFYRPARDASGDGFVQVVINPTQKEWLRKYGQRALCVDDTFNLTSYSLRLATAIVADEWDRALPAAYLLSYSKVFPSSWTKRLLCLWHVQQAMKRNAIAKLVNRDLSEPFLRKMRDICLVRERSVFVTQYTSMLKYLLENDESTLASYMENTWSNRMDQWAAFGRLGSCVSTSMLCERFHKKLKHEMLEGKANVRIDRLLQLLIALTTELEEDREIMKERGVEEGRYRLQQHHKANTPAVNKYCGQQQLVTVVGLGTWELKENVQRSLPKRRVWCMPLCVCLHLSYGCEKWNAVCCSELCVRNVRDGVSSVVDGEVENEHNGPYSSDGDEEMMEVVVEDDVKNESVARSSTELIYAYVCLEPKIYVWMYASTRESMLKVMRELTEGTGMEIEQVLKQMDKPTKRLGLLAENVGRNGDTARRIVYRWDAGSGEGSVTTDARRHDVPSVGCPQALTPIRKLHKRAHLRKAEQAKRKPVLDIPDCAQDERDACAVCLRMQPITGSTNHQICWIQCPTCEDWMHTDCISKNVCPRDGAELRRSDV</sequence>
<comment type="caution">
    <text evidence="1">The sequence shown here is derived from an EMBL/GenBank/DDBJ whole genome shotgun (WGS) entry which is preliminary data.</text>
</comment>
<evidence type="ECO:0000313" key="1">
    <source>
        <dbReference type="EMBL" id="KAK6741602.1"/>
    </source>
</evidence>
<dbReference type="EMBL" id="JAVFWL010000003">
    <property type="protein sequence ID" value="KAK6741602.1"/>
    <property type="molecule type" value="Genomic_DNA"/>
</dbReference>
<organism evidence="1 2">
    <name type="scientific">Necator americanus</name>
    <name type="common">Human hookworm</name>
    <dbReference type="NCBI Taxonomy" id="51031"/>
    <lineage>
        <taxon>Eukaryota</taxon>
        <taxon>Metazoa</taxon>
        <taxon>Ecdysozoa</taxon>
        <taxon>Nematoda</taxon>
        <taxon>Chromadorea</taxon>
        <taxon>Rhabditida</taxon>
        <taxon>Rhabditina</taxon>
        <taxon>Rhabditomorpha</taxon>
        <taxon>Strongyloidea</taxon>
        <taxon>Ancylostomatidae</taxon>
        <taxon>Bunostominae</taxon>
        <taxon>Necator</taxon>
    </lineage>
</organism>
<dbReference type="InterPro" id="IPR052797">
    <property type="entry name" value="RegFact_GeneExpr_CellDeath"/>
</dbReference>
<accession>A0ABR1CTE4</accession>
<gene>
    <name evidence="1" type="primary">Necator_chrIII.g10222</name>
    <name evidence="1" type="ORF">RB195_009457</name>
</gene>
<dbReference type="Proteomes" id="UP001303046">
    <property type="component" value="Unassembled WGS sequence"/>
</dbReference>
<evidence type="ECO:0008006" key="3">
    <source>
        <dbReference type="Google" id="ProtNLM"/>
    </source>
</evidence>
<name>A0ABR1CTE4_NECAM</name>
<evidence type="ECO:0000313" key="2">
    <source>
        <dbReference type="Proteomes" id="UP001303046"/>
    </source>
</evidence>
<keyword evidence="2" id="KW-1185">Reference proteome</keyword>
<dbReference type="PANTHER" id="PTHR33936:SF24">
    <property type="entry name" value="C2H2-TYPE DOMAIN-CONTAINING PROTEIN"/>
    <property type="match status" value="1"/>
</dbReference>
<reference evidence="1 2" key="1">
    <citation type="submission" date="2023-08" db="EMBL/GenBank/DDBJ databases">
        <title>A Necator americanus chromosomal reference genome.</title>
        <authorList>
            <person name="Ilik V."/>
            <person name="Petrzelkova K.J."/>
            <person name="Pardy F."/>
            <person name="Fuh T."/>
            <person name="Niatou-Singa F.S."/>
            <person name="Gouil Q."/>
            <person name="Baker L."/>
            <person name="Ritchie M.E."/>
            <person name="Jex A.R."/>
            <person name="Gazzola D."/>
            <person name="Li H."/>
            <person name="Toshio Fujiwara R."/>
            <person name="Zhan B."/>
            <person name="Aroian R.V."/>
            <person name="Pafco B."/>
            <person name="Schwarz E.M."/>
        </authorList>
    </citation>
    <scope>NUCLEOTIDE SEQUENCE [LARGE SCALE GENOMIC DNA]</scope>
    <source>
        <strain evidence="1 2">Aroian</strain>
        <tissue evidence="1">Whole animal</tissue>
    </source>
</reference>
<dbReference type="PANTHER" id="PTHR33936">
    <property type="entry name" value="PROTEIN CBG17840"/>
    <property type="match status" value="1"/>
</dbReference>
<proteinExistence type="predicted"/>
<protein>
    <recommendedName>
        <fullName evidence="3">MULE transposase domain-containing protein</fullName>
    </recommendedName>
</protein>